<feature type="non-terminal residue" evidence="1">
    <location>
        <position position="1"/>
    </location>
</feature>
<dbReference type="Proteomes" id="UP000075260">
    <property type="component" value="Unassembled WGS sequence"/>
</dbReference>
<dbReference type="AlphaFoldDB" id="A0A150Q8N8"/>
<proteinExistence type="predicted"/>
<protein>
    <recommendedName>
        <fullName evidence="3">MalT-like TPR region domain-containing protein</fullName>
    </recommendedName>
</protein>
<dbReference type="RefSeq" id="WP_199694106.1">
    <property type="nucleotide sequence ID" value="NZ_JEMA01000917.1"/>
</dbReference>
<accession>A0A150Q8N8</accession>
<name>A0A150Q8N8_SORCE</name>
<comment type="caution">
    <text evidence="1">The sequence shown here is derived from an EMBL/GenBank/DDBJ whole genome shotgun (WGS) entry which is preliminary data.</text>
</comment>
<sequence>SLTYWRSALIEAELGAGNVDEASALLADTLAFVEKSDERYFEPELYRLQGEIALARGAPTAAEARAQAEAAFRKGREIAELQGALGLAAYMSERRRARVSAAGDALEEDQRRA</sequence>
<evidence type="ECO:0000313" key="2">
    <source>
        <dbReference type="Proteomes" id="UP000075260"/>
    </source>
</evidence>
<evidence type="ECO:0000313" key="1">
    <source>
        <dbReference type="EMBL" id="KYF64347.1"/>
    </source>
</evidence>
<dbReference type="EMBL" id="JEMA01000917">
    <property type="protein sequence ID" value="KYF64347.1"/>
    <property type="molecule type" value="Genomic_DNA"/>
</dbReference>
<gene>
    <name evidence="1" type="ORF">BE15_07485</name>
</gene>
<organism evidence="1 2">
    <name type="scientific">Sorangium cellulosum</name>
    <name type="common">Polyangium cellulosum</name>
    <dbReference type="NCBI Taxonomy" id="56"/>
    <lineage>
        <taxon>Bacteria</taxon>
        <taxon>Pseudomonadati</taxon>
        <taxon>Myxococcota</taxon>
        <taxon>Polyangia</taxon>
        <taxon>Polyangiales</taxon>
        <taxon>Polyangiaceae</taxon>
        <taxon>Sorangium</taxon>
    </lineage>
</organism>
<evidence type="ECO:0008006" key="3">
    <source>
        <dbReference type="Google" id="ProtNLM"/>
    </source>
</evidence>
<reference evidence="1 2" key="1">
    <citation type="submission" date="2014-02" db="EMBL/GenBank/DDBJ databases">
        <title>The small core and large imbalanced accessory genome model reveals a collaborative survival strategy of Sorangium cellulosum strains in nature.</title>
        <authorList>
            <person name="Han K."/>
            <person name="Peng R."/>
            <person name="Blom J."/>
            <person name="Li Y.-Z."/>
        </authorList>
    </citation>
    <scope>NUCLEOTIDE SEQUENCE [LARGE SCALE GENOMIC DNA]</scope>
    <source>
        <strain evidence="1 2">So0008-312</strain>
    </source>
</reference>